<dbReference type="Proteomes" id="UP000515158">
    <property type="component" value="Unplaced"/>
</dbReference>
<dbReference type="GeneID" id="117652059"/>
<dbReference type="InParanoid" id="A0A6P9A4Z4"/>
<sequence length="118" mass="13244">MFGSNLTPLPDAGEVVNDDEEIEDLLQMDFVEELSRGDVAGAVRQNNRIRELDDAVEADSALLLLCLRRAVVAARAGDEELRKPNSTLFAEACMRITSNMYYLTREFTIFLKKEETTA</sequence>
<evidence type="ECO:0000313" key="1">
    <source>
        <dbReference type="Proteomes" id="UP000515158"/>
    </source>
</evidence>
<gene>
    <name evidence="2" type="primary">LOC117652059</name>
</gene>
<keyword evidence="1" id="KW-1185">Reference proteome</keyword>
<accession>A0A6P9A4Z4</accession>
<proteinExistence type="predicted"/>
<dbReference type="KEGG" id="tpal:117652059"/>
<protein>
    <submittedName>
        <fullName evidence="2">Uncharacterized protein LOC117652059</fullName>
    </submittedName>
</protein>
<dbReference type="RefSeq" id="XP_034252585.1">
    <property type="nucleotide sequence ID" value="XM_034396694.1"/>
</dbReference>
<evidence type="ECO:0000313" key="2">
    <source>
        <dbReference type="RefSeq" id="XP_034252585.1"/>
    </source>
</evidence>
<name>A0A6P9A4Z4_THRPL</name>
<reference evidence="2" key="1">
    <citation type="submission" date="2025-08" db="UniProtKB">
        <authorList>
            <consortium name="RefSeq"/>
        </authorList>
    </citation>
    <scope>IDENTIFICATION</scope>
    <source>
        <tissue evidence="2">Total insect</tissue>
    </source>
</reference>
<organism evidence="2">
    <name type="scientific">Thrips palmi</name>
    <name type="common">Melon thrips</name>
    <dbReference type="NCBI Taxonomy" id="161013"/>
    <lineage>
        <taxon>Eukaryota</taxon>
        <taxon>Metazoa</taxon>
        <taxon>Ecdysozoa</taxon>
        <taxon>Arthropoda</taxon>
        <taxon>Hexapoda</taxon>
        <taxon>Insecta</taxon>
        <taxon>Pterygota</taxon>
        <taxon>Neoptera</taxon>
        <taxon>Paraneoptera</taxon>
        <taxon>Thysanoptera</taxon>
        <taxon>Terebrantia</taxon>
        <taxon>Thripoidea</taxon>
        <taxon>Thripidae</taxon>
        <taxon>Thrips</taxon>
    </lineage>
</organism>
<dbReference type="AlphaFoldDB" id="A0A6P9A4Z4"/>